<dbReference type="Proteomes" id="UP000604046">
    <property type="component" value="Unassembled WGS sequence"/>
</dbReference>
<name>A0A812M401_9DINO</name>
<dbReference type="EMBL" id="CAJNDS010001313">
    <property type="protein sequence ID" value="CAE7254880.1"/>
    <property type="molecule type" value="Genomic_DNA"/>
</dbReference>
<evidence type="ECO:0000313" key="3">
    <source>
        <dbReference type="Proteomes" id="UP000604046"/>
    </source>
</evidence>
<comment type="caution">
    <text evidence="2">The sequence shown here is derived from an EMBL/GenBank/DDBJ whole genome shotgun (WGS) entry which is preliminary data.</text>
</comment>
<accession>A0A812M401</accession>
<organism evidence="2 3">
    <name type="scientific">Symbiodinium natans</name>
    <dbReference type="NCBI Taxonomy" id="878477"/>
    <lineage>
        <taxon>Eukaryota</taxon>
        <taxon>Sar</taxon>
        <taxon>Alveolata</taxon>
        <taxon>Dinophyceae</taxon>
        <taxon>Suessiales</taxon>
        <taxon>Symbiodiniaceae</taxon>
        <taxon>Symbiodinium</taxon>
    </lineage>
</organism>
<feature type="compositionally biased region" description="Basic and acidic residues" evidence="1">
    <location>
        <begin position="129"/>
        <end position="139"/>
    </location>
</feature>
<evidence type="ECO:0000313" key="2">
    <source>
        <dbReference type="EMBL" id="CAE7254880.1"/>
    </source>
</evidence>
<dbReference type="OrthoDB" id="448155at2759"/>
<keyword evidence="3" id="KW-1185">Reference proteome</keyword>
<evidence type="ECO:0000256" key="1">
    <source>
        <dbReference type="SAM" id="MobiDB-lite"/>
    </source>
</evidence>
<protein>
    <submittedName>
        <fullName evidence="2">Uncharacterized protein</fullName>
    </submittedName>
</protein>
<dbReference type="AlphaFoldDB" id="A0A812M401"/>
<feature type="region of interest" description="Disordered" evidence="1">
    <location>
        <begin position="129"/>
        <end position="158"/>
    </location>
</feature>
<sequence length="458" mass="49845">MAGFLEREPPSPVQANFRILGVETGQPGTAPWPVTDANLCPETGPFAPRSATYPSEYITFEDPEDKDDSAAAARTFTSDGLPLGSGDFGHGPIVIPDVPTFIPKFGRARGMQSRSPQVRPAAKSWLEGREVREQTRPWHDTAPASWATSDVPESPRGGLEQAHVETTAAQAPLHALPGGSGDDLAVQMRINKALTSAAKSRKVDCISKVLRVAATNLHMMNGVNLATAIHRLARTCQGAPASVDQVTQDPVFKLMLEMAEWKGQQELQLQDSSMPGNCCTIITWSCAVLRFFVPSLLVVLARVAGRSLAECQSFEITNMLWGFAELCKREPQTAAHMEGNIQELVDATARVMMARGPGSWKVQVLISALVSITAFPFASQPTARLLLLSIVQELTERNAELETANSQPVTTACHILRLNHPQVFDEIMNVLSAKRSSFLTRVVRDGNAFVERQGRRAM</sequence>
<proteinExistence type="predicted"/>
<reference evidence="2" key="1">
    <citation type="submission" date="2021-02" db="EMBL/GenBank/DDBJ databases">
        <authorList>
            <person name="Dougan E. K."/>
            <person name="Rhodes N."/>
            <person name="Thang M."/>
            <person name="Chan C."/>
        </authorList>
    </citation>
    <scope>NUCLEOTIDE SEQUENCE</scope>
</reference>
<gene>
    <name evidence="2" type="ORF">SNAT2548_LOCUS12921</name>
</gene>